<comment type="similarity">
    <text evidence="1 7 8">Belongs to the universal ribosomal protein uS8 family.</text>
</comment>
<dbReference type="GO" id="GO:0003735">
    <property type="term" value="F:structural constituent of ribosome"/>
    <property type="evidence" value="ECO:0007669"/>
    <property type="project" value="InterPro"/>
</dbReference>
<keyword evidence="4 7" id="KW-0689">Ribosomal protein</keyword>
<evidence type="ECO:0000256" key="8">
    <source>
        <dbReference type="RuleBase" id="RU003660"/>
    </source>
</evidence>
<reference evidence="9 10" key="1">
    <citation type="journal article" date="2016" name="Nat. Commun.">
        <title>Thousands of microbial genomes shed light on interconnected biogeochemical processes in an aquifer system.</title>
        <authorList>
            <person name="Anantharaman K."/>
            <person name="Brown C.T."/>
            <person name="Hug L.A."/>
            <person name="Sharon I."/>
            <person name="Castelle C.J."/>
            <person name="Probst A.J."/>
            <person name="Thomas B.C."/>
            <person name="Singh A."/>
            <person name="Wilkins M.J."/>
            <person name="Karaoz U."/>
            <person name="Brodie E.L."/>
            <person name="Williams K.H."/>
            <person name="Hubbard S.S."/>
            <person name="Banfield J.F."/>
        </authorList>
    </citation>
    <scope>NUCLEOTIDE SEQUENCE [LARGE SCALE GENOMIC DNA]</scope>
</reference>
<dbReference type="HAMAP" id="MF_01302_B">
    <property type="entry name" value="Ribosomal_uS8_B"/>
    <property type="match status" value="1"/>
</dbReference>
<evidence type="ECO:0000256" key="7">
    <source>
        <dbReference type="HAMAP-Rule" id="MF_01302"/>
    </source>
</evidence>
<dbReference type="GO" id="GO:1990904">
    <property type="term" value="C:ribonucleoprotein complex"/>
    <property type="evidence" value="ECO:0007669"/>
    <property type="project" value="UniProtKB-KW"/>
</dbReference>
<evidence type="ECO:0000256" key="3">
    <source>
        <dbReference type="ARBA" id="ARBA00022884"/>
    </source>
</evidence>
<comment type="function">
    <text evidence="7">One of the primary rRNA binding proteins, it binds directly to 16S rRNA central domain where it helps coordinate assembly of the platform of the 30S subunit.</text>
</comment>
<dbReference type="AlphaFoldDB" id="A0A1F5VE45"/>
<dbReference type="GO" id="GO:0019843">
    <property type="term" value="F:rRNA binding"/>
    <property type="evidence" value="ECO:0007669"/>
    <property type="project" value="UniProtKB-UniRule"/>
</dbReference>
<dbReference type="GO" id="GO:0006412">
    <property type="term" value="P:translation"/>
    <property type="evidence" value="ECO:0007669"/>
    <property type="project" value="UniProtKB-UniRule"/>
</dbReference>
<dbReference type="InterPro" id="IPR000630">
    <property type="entry name" value="Ribosomal_uS8"/>
</dbReference>
<keyword evidence="2 7" id="KW-0699">rRNA-binding</keyword>
<comment type="caution">
    <text evidence="9">The sequence shown here is derived from an EMBL/GenBank/DDBJ whole genome shotgun (WGS) entry which is preliminary data.</text>
</comment>
<dbReference type="PANTHER" id="PTHR11758">
    <property type="entry name" value="40S RIBOSOMAL PROTEIN S15A"/>
    <property type="match status" value="1"/>
</dbReference>
<dbReference type="GO" id="GO:0005840">
    <property type="term" value="C:ribosome"/>
    <property type="evidence" value="ECO:0007669"/>
    <property type="project" value="UniProtKB-KW"/>
</dbReference>
<name>A0A1F5VE45_9BACT</name>
<organism evidence="9 10">
    <name type="scientific">Candidatus Fischerbacteria bacterium RBG_13_37_8</name>
    <dbReference type="NCBI Taxonomy" id="1817863"/>
    <lineage>
        <taxon>Bacteria</taxon>
        <taxon>Candidatus Fischeribacteriota</taxon>
    </lineage>
</organism>
<evidence type="ECO:0000256" key="2">
    <source>
        <dbReference type="ARBA" id="ARBA00022730"/>
    </source>
</evidence>
<dbReference type="InterPro" id="IPR047863">
    <property type="entry name" value="Ribosomal_uS8_CS"/>
</dbReference>
<dbReference type="FunFam" id="3.30.1490.10:FF:000001">
    <property type="entry name" value="30S ribosomal protein S8"/>
    <property type="match status" value="1"/>
</dbReference>
<dbReference type="Gene3D" id="3.30.1370.30">
    <property type="match status" value="1"/>
</dbReference>
<dbReference type="EMBL" id="MFGW01000189">
    <property type="protein sequence ID" value="OGF61665.1"/>
    <property type="molecule type" value="Genomic_DNA"/>
</dbReference>
<dbReference type="Proteomes" id="UP000178943">
    <property type="component" value="Unassembled WGS sequence"/>
</dbReference>
<keyword evidence="3 7" id="KW-0694">RNA-binding</keyword>
<sequence>MPVTDPIANYLVCIKNAITVKKEKQRIPASQMKLEITKILKEEGYIENFKYEEDGKQGFIVITLKYGPNNERLIREIKRISKPSKRVYCKYSKIPKIKRGLGICIISTSKGVITGEQARRLKIGGELLCYIW</sequence>
<dbReference type="NCBIfam" id="NF001109">
    <property type="entry name" value="PRK00136.1"/>
    <property type="match status" value="1"/>
</dbReference>
<dbReference type="Pfam" id="PF00410">
    <property type="entry name" value="Ribosomal_S8"/>
    <property type="match status" value="1"/>
</dbReference>
<evidence type="ECO:0000256" key="1">
    <source>
        <dbReference type="ARBA" id="ARBA00006471"/>
    </source>
</evidence>
<dbReference type="Gene3D" id="3.30.1490.10">
    <property type="match status" value="1"/>
</dbReference>
<evidence type="ECO:0000256" key="4">
    <source>
        <dbReference type="ARBA" id="ARBA00022980"/>
    </source>
</evidence>
<evidence type="ECO:0000313" key="10">
    <source>
        <dbReference type="Proteomes" id="UP000178943"/>
    </source>
</evidence>
<keyword evidence="5 7" id="KW-0687">Ribonucleoprotein</keyword>
<gene>
    <name evidence="7" type="primary">rpsH</name>
    <name evidence="9" type="ORF">A2Y62_03065</name>
</gene>
<dbReference type="InterPro" id="IPR035987">
    <property type="entry name" value="Ribosomal_uS8_sf"/>
</dbReference>
<accession>A0A1F5VE45</accession>
<dbReference type="PROSITE" id="PS00053">
    <property type="entry name" value="RIBOSOMAL_S8"/>
    <property type="match status" value="1"/>
</dbReference>
<dbReference type="STRING" id="1817863.A2Y62_03065"/>
<dbReference type="FunFam" id="3.30.1370.30:FF:000002">
    <property type="entry name" value="30S ribosomal protein S8"/>
    <property type="match status" value="1"/>
</dbReference>
<protein>
    <recommendedName>
        <fullName evidence="6 7">Small ribosomal subunit protein uS8</fullName>
    </recommendedName>
</protein>
<evidence type="ECO:0000256" key="5">
    <source>
        <dbReference type="ARBA" id="ARBA00023274"/>
    </source>
</evidence>
<comment type="subunit">
    <text evidence="7">Part of the 30S ribosomal subunit. Contacts proteins S5 and S12.</text>
</comment>
<dbReference type="GO" id="GO:0005737">
    <property type="term" value="C:cytoplasm"/>
    <property type="evidence" value="ECO:0007669"/>
    <property type="project" value="UniProtKB-ARBA"/>
</dbReference>
<dbReference type="SUPFAM" id="SSF56047">
    <property type="entry name" value="Ribosomal protein S8"/>
    <property type="match status" value="1"/>
</dbReference>
<evidence type="ECO:0000256" key="6">
    <source>
        <dbReference type="ARBA" id="ARBA00035258"/>
    </source>
</evidence>
<proteinExistence type="inferred from homology"/>
<evidence type="ECO:0000313" key="9">
    <source>
        <dbReference type="EMBL" id="OGF61665.1"/>
    </source>
</evidence>